<keyword evidence="6" id="KW-1185">Reference proteome</keyword>
<keyword evidence="2" id="KW-0479">Metal-binding</keyword>
<dbReference type="EMBL" id="KZ679152">
    <property type="protein sequence ID" value="PTB71154.1"/>
    <property type="molecule type" value="Genomic_DNA"/>
</dbReference>
<gene>
    <name evidence="5" type="ORF">M440DRAFT_1426776</name>
</gene>
<evidence type="ECO:0000313" key="5">
    <source>
        <dbReference type="EMBL" id="PTB71154.1"/>
    </source>
</evidence>
<name>A0A2T4BPC8_TRILO</name>
<evidence type="ECO:0000256" key="1">
    <source>
        <dbReference type="ARBA" id="ARBA00005495"/>
    </source>
</evidence>
<dbReference type="InterPro" id="IPR052355">
    <property type="entry name" value="CENP-V-like"/>
</dbReference>
<reference evidence="5 6" key="1">
    <citation type="submission" date="2016-07" db="EMBL/GenBank/DDBJ databases">
        <title>Multiple horizontal gene transfer events from other fungi enriched the ability of initially mycotrophic Trichoderma (Ascomycota) to feed on dead plant biomass.</title>
        <authorList>
            <consortium name="DOE Joint Genome Institute"/>
            <person name="Aerts A."/>
            <person name="Atanasova L."/>
            <person name="Chenthamara K."/>
            <person name="Zhang J."/>
            <person name="Grujic M."/>
            <person name="Henrissat B."/>
            <person name="Kuo A."/>
            <person name="Salamov A."/>
            <person name="Lipzen A."/>
            <person name="Labutti K."/>
            <person name="Barry K."/>
            <person name="Miao Y."/>
            <person name="Rahimi M.J."/>
            <person name="Shen Q."/>
            <person name="Grigoriev I.V."/>
            <person name="Kubicek C.P."/>
            <person name="Druzhinina I.S."/>
        </authorList>
    </citation>
    <scope>NUCLEOTIDE SEQUENCE [LARGE SCALE GENOMIC DNA]</scope>
    <source>
        <strain evidence="5 6">ATCC 18648</strain>
    </source>
</reference>
<proteinExistence type="inferred from homology"/>
<dbReference type="Gene3D" id="2.170.150.70">
    <property type="match status" value="1"/>
</dbReference>
<organism evidence="5 6">
    <name type="scientific">Trichoderma longibrachiatum ATCC 18648</name>
    <dbReference type="NCBI Taxonomy" id="983965"/>
    <lineage>
        <taxon>Eukaryota</taxon>
        <taxon>Fungi</taxon>
        <taxon>Dikarya</taxon>
        <taxon>Ascomycota</taxon>
        <taxon>Pezizomycotina</taxon>
        <taxon>Sordariomycetes</taxon>
        <taxon>Hypocreomycetidae</taxon>
        <taxon>Hypocreales</taxon>
        <taxon>Hypocreaceae</taxon>
        <taxon>Trichoderma</taxon>
    </lineage>
</organism>
<evidence type="ECO:0000313" key="6">
    <source>
        <dbReference type="Proteomes" id="UP000240760"/>
    </source>
</evidence>
<dbReference type="Proteomes" id="UP000240760">
    <property type="component" value="Unassembled WGS sequence"/>
</dbReference>
<evidence type="ECO:0000256" key="3">
    <source>
        <dbReference type="ARBA" id="ARBA00022833"/>
    </source>
</evidence>
<evidence type="ECO:0000256" key="2">
    <source>
        <dbReference type="ARBA" id="ARBA00022723"/>
    </source>
</evidence>
<dbReference type="InterPro" id="IPR006913">
    <property type="entry name" value="CENP-V/GFA"/>
</dbReference>
<evidence type="ECO:0000259" key="4">
    <source>
        <dbReference type="PROSITE" id="PS51891"/>
    </source>
</evidence>
<dbReference type="OrthoDB" id="3930719at2759"/>
<dbReference type="SUPFAM" id="SSF51316">
    <property type="entry name" value="Mss4-like"/>
    <property type="match status" value="1"/>
</dbReference>
<dbReference type="PANTHER" id="PTHR28620:SF1">
    <property type="entry name" value="CENP-V_GFA DOMAIN-CONTAINING PROTEIN"/>
    <property type="match status" value="1"/>
</dbReference>
<dbReference type="PROSITE" id="PS51891">
    <property type="entry name" value="CENP_V_GFA"/>
    <property type="match status" value="1"/>
</dbReference>
<accession>A0A2T4BPC8</accession>
<keyword evidence="3" id="KW-0862">Zinc</keyword>
<dbReference type="GO" id="GO:0016846">
    <property type="term" value="F:carbon-sulfur lyase activity"/>
    <property type="evidence" value="ECO:0007669"/>
    <property type="project" value="InterPro"/>
</dbReference>
<comment type="similarity">
    <text evidence="1">Belongs to the Gfa family.</text>
</comment>
<dbReference type="InterPro" id="IPR011057">
    <property type="entry name" value="Mss4-like_sf"/>
</dbReference>
<sequence length="218" mass="24361">MSDQPAQASQPQRLPYKGSCHCGAIRYIVFLRVPPPSYANSAPPPKRGVQRIYRCNCTICHKIGFLHLRPTSEFDDFFLLSPLDPLESLGDYLCNNKRLHYLFCKTCAVRCFTFQGEGEIVDVTLPEVLALAGGGSSGTEQDGVSVKAWRPKKIELIDGIPDGGSYLSVNGQTIEPGQEGFDLREWSERKAIMYLDYLADEKDRLVERCERPHVGGAY</sequence>
<dbReference type="AlphaFoldDB" id="A0A2T4BPC8"/>
<dbReference type="STRING" id="983965.A0A2T4BPC8"/>
<dbReference type="GO" id="GO:0046872">
    <property type="term" value="F:metal ion binding"/>
    <property type="evidence" value="ECO:0007669"/>
    <property type="project" value="UniProtKB-KW"/>
</dbReference>
<dbReference type="PANTHER" id="PTHR28620">
    <property type="entry name" value="CENTROMERE PROTEIN V"/>
    <property type="match status" value="1"/>
</dbReference>
<protein>
    <recommendedName>
        <fullName evidence="4">CENP-V/GFA domain-containing protein</fullName>
    </recommendedName>
</protein>
<feature type="domain" description="CENP-V/GFA" evidence="4">
    <location>
        <begin position="16"/>
        <end position="150"/>
    </location>
</feature>